<protein>
    <recommendedName>
        <fullName evidence="2">Heparan-alpha-glucosaminide N-acetyltransferase catalytic domain-containing protein</fullName>
    </recommendedName>
</protein>
<feature type="transmembrane region" description="Helical" evidence="1">
    <location>
        <begin position="263"/>
        <end position="281"/>
    </location>
</feature>
<dbReference type="PANTHER" id="PTHR40407:SF1">
    <property type="entry name" value="HEPARAN-ALPHA-GLUCOSAMINIDE N-ACETYLTRANSFERASE CATALYTIC DOMAIN-CONTAINING PROTEIN"/>
    <property type="match status" value="1"/>
</dbReference>
<feature type="transmembrane region" description="Helical" evidence="1">
    <location>
        <begin position="176"/>
        <end position="200"/>
    </location>
</feature>
<evidence type="ECO:0000259" key="2">
    <source>
        <dbReference type="Pfam" id="PF07786"/>
    </source>
</evidence>
<name>A0ABN4AE51_EMTOG</name>
<organism evidence="3 4">
    <name type="scientific">Emticicia oligotrophica (strain DSM 17448 / CIP 109782 / MTCC 6937 / GPTSA100-15)</name>
    <dbReference type="NCBI Taxonomy" id="929562"/>
    <lineage>
        <taxon>Bacteria</taxon>
        <taxon>Pseudomonadati</taxon>
        <taxon>Bacteroidota</taxon>
        <taxon>Cytophagia</taxon>
        <taxon>Cytophagales</taxon>
        <taxon>Leadbetterellaceae</taxon>
        <taxon>Emticicia</taxon>
    </lineage>
</organism>
<keyword evidence="4" id="KW-1185">Reference proteome</keyword>
<dbReference type="EMBL" id="CP002961">
    <property type="protein sequence ID" value="AFK02865.1"/>
    <property type="molecule type" value="Genomic_DNA"/>
</dbReference>
<feature type="domain" description="Heparan-alpha-glucosaminide N-acetyltransferase catalytic" evidence="2">
    <location>
        <begin position="3"/>
        <end position="213"/>
    </location>
</feature>
<accession>A0ABN4AE51</accession>
<feature type="transmembrane region" description="Helical" evidence="1">
    <location>
        <begin position="114"/>
        <end position="131"/>
    </location>
</feature>
<feature type="transmembrane region" description="Helical" evidence="1">
    <location>
        <begin position="212"/>
        <end position="232"/>
    </location>
</feature>
<feature type="transmembrane region" description="Helical" evidence="1">
    <location>
        <begin position="90"/>
        <end position="108"/>
    </location>
</feature>
<evidence type="ECO:0000313" key="4">
    <source>
        <dbReference type="Proteomes" id="UP000002875"/>
    </source>
</evidence>
<dbReference type="Proteomes" id="UP000002875">
    <property type="component" value="Chromosome"/>
</dbReference>
<keyword evidence="1" id="KW-0812">Transmembrane</keyword>
<dbReference type="InterPro" id="IPR012429">
    <property type="entry name" value="HGSNAT_cat"/>
</dbReference>
<proteinExistence type="predicted"/>
<keyword evidence="1" id="KW-1133">Transmembrane helix</keyword>
<feature type="transmembrane region" description="Helical" evidence="1">
    <location>
        <begin position="301"/>
        <end position="324"/>
    </location>
</feature>
<keyword evidence="1" id="KW-0472">Membrane</keyword>
<dbReference type="Pfam" id="PF07786">
    <property type="entry name" value="HGSNAT_cat"/>
    <property type="match status" value="1"/>
</dbReference>
<dbReference type="PANTHER" id="PTHR40407">
    <property type="entry name" value="MEMBRANE PROTEIN-LIKE PROTEIN"/>
    <property type="match status" value="1"/>
</dbReference>
<dbReference type="RefSeq" id="WP_015028565.1">
    <property type="nucleotide sequence ID" value="NC_018748.1"/>
</dbReference>
<feature type="transmembrane region" description="Helical" evidence="1">
    <location>
        <begin position="344"/>
        <end position="364"/>
    </location>
</feature>
<evidence type="ECO:0000313" key="3">
    <source>
        <dbReference type="EMBL" id="AFK02865.1"/>
    </source>
</evidence>
<gene>
    <name evidence="3" type="ordered locus">Emtol_1723</name>
</gene>
<feature type="transmembrane region" description="Helical" evidence="1">
    <location>
        <begin position="138"/>
        <end position="156"/>
    </location>
</feature>
<feature type="transmembrane region" description="Helical" evidence="1">
    <location>
        <begin position="51"/>
        <end position="70"/>
    </location>
</feature>
<reference evidence="3 4" key="1">
    <citation type="submission" date="2011-07" db="EMBL/GenBank/DDBJ databases">
        <title>The complete genome of chromosome of Emticicia oligotrophica DSM 17448.</title>
        <authorList>
            <consortium name="US DOE Joint Genome Institute (JGI-PGF)"/>
            <person name="Lucas S."/>
            <person name="Han J."/>
            <person name="Lapidus A."/>
            <person name="Bruce D."/>
            <person name="Goodwin L."/>
            <person name="Pitluck S."/>
            <person name="Peters L."/>
            <person name="Kyrpides N."/>
            <person name="Mavromatis K."/>
            <person name="Ivanova N."/>
            <person name="Ovchinnikova G."/>
            <person name="Teshima H."/>
            <person name="Detter J.C."/>
            <person name="Tapia R."/>
            <person name="Han C."/>
            <person name="Land M."/>
            <person name="Hauser L."/>
            <person name="Markowitz V."/>
            <person name="Cheng J.-F."/>
            <person name="Hugenholtz P."/>
            <person name="Woyke T."/>
            <person name="Wu D."/>
            <person name="Tindall B."/>
            <person name="Pomrenke H."/>
            <person name="Brambilla E."/>
            <person name="Klenk H.-P."/>
            <person name="Eisen J.A."/>
        </authorList>
    </citation>
    <scope>NUCLEOTIDE SEQUENCE [LARGE SCALE GENOMIC DNA]</scope>
    <source>
        <strain evidence="3 4">DSM 17448</strain>
    </source>
</reference>
<evidence type="ECO:0000256" key="1">
    <source>
        <dbReference type="SAM" id="Phobius"/>
    </source>
</evidence>
<sequence>MKRITSIDTLRGIVMIIMALDHTRDFLLQNSLNQSPTDLSNTYPALFFTRWITHLCAPTFVFLSGVSAYISAKRQTNIAENKKFLRTRGLWLILLEFSIISFGIWSDIGFHTLLFQVIAAIGVGFILLSFLIGKSPRLILSIGSFIMLFYGLLALVPDSTIKTILGPLFTLTVLPFGSRLLILAYPIIPWWSIMLIGYGLGEYFLSEKNIRTNFFIKISGGFLGTFLLLRFINIYGDPIPWSTQTKPFFTVLSFLNVSKNAPSLDFTLCMLGISFFLLWLFEKIGDKKFQFFNVFGSVPLFYYLIHWYVIRTFLIIVFLAKGYGWNDFVFNEQTLGRPKNDDGITLPQVYLIWLIVILIMYPLCRWYSRYKSQHPEITWLRYL</sequence>